<proteinExistence type="predicted"/>
<comment type="caution">
    <text evidence="1">The sequence shown here is derived from an EMBL/GenBank/DDBJ whole genome shotgun (WGS) entry which is preliminary data.</text>
</comment>
<dbReference type="STRING" id="1799789.AX660_00675"/>
<name>A0A136A749_9ALTE</name>
<dbReference type="AlphaFoldDB" id="A0A136A749"/>
<sequence>MKNIKLQDIYLGENDGKKEAVYRSDFERYFIDIDYNFEKLQIDKYFLVLGRKGSGKTYLGQYIKKMAASDPLHFCDVSSYKDFKFQELVQLKSGDIKPNEYYEIWRWLLLLDIGKQCLEDNGIPDCDAKSKLNSFFDANYNSTKIDAKKIVEVTKKKQVRGSILRSFVDVSGGEKLEEGSYLDYIDDLESVVFQVLSHSDSRYTVVYDELDDRFRDDEYYRHSIISLLKAADHINLKALEDLVKAKIIILLRTDIFSIFNDPDLNKIKRVNTLKIDWGTRVSVSSPLIGMIVSKAKKSSILMSALTDEEVFRNLFPQDINGINPERYILERSFFRPRDVITILNLIIEKYPNSDYFGWKSFLDVKQEYSEYLLDEVRNEMYGHYRDEEIDSIFRLLKNYNKHFVVYQELKEYMENNQFHYKELDLEKMLIGLFKFNALGNKWFNVYKRKEYYTWAHRDEKADLDLNKTMVIHLGLREALSM</sequence>
<keyword evidence="2" id="KW-1185">Reference proteome</keyword>
<evidence type="ECO:0000313" key="2">
    <source>
        <dbReference type="Proteomes" id="UP000070299"/>
    </source>
</evidence>
<reference evidence="2" key="1">
    <citation type="submission" date="2016-02" db="EMBL/GenBank/DDBJ databases">
        <authorList>
            <person name="Schultz-Johansen M."/>
            <person name="Glaring M.A."/>
            <person name="Bech P.K."/>
            <person name="Stougaard P."/>
        </authorList>
    </citation>
    <scope>NUCLEOTIDE SEQUENCE [LARGE SCALE GENOMIC DNA]</scope>
    <source>
        <strain evidence="2">S66</strain>
    </source>
</reference>
<protein>
    <recommendedName>
        <fullName evidence="3">FunZ protein</fullName>
    </recommendedName>
</protein>
<dbReference type="OrthoDB" id="9179688at2"/>
<dbReference type="NCBIfam" id="NF047389">
    <property type="entry name" value="ATPase_Sll1717"/>
    <property type="match status" value="1"/>
</dbReference>
<dbReference type="InterPro" id="IPR059206">
    <property type="entry name" value="Sll1717-like"/>
</dbReference>
<gene>
    <name evidence="1" type="ORF">AX660_00675</name>
</gene>
<evidence type="ECO:0000313" key="1">
    <source>
        <dbReference type="EMBL" id="KXI31053.1"/>
    </source>
</evidence>
<dbReference type="Proteomes" id="UP000070299">
    <property type="component" value="Unassembled WGS sequence"/>
</dbReference>
<dbReference type="EMBL" id="LSNE01000001">
    <property type="protein sequence ID" value="KXI31053.1"/>
    <property type="molecule type" value="Genomic_DNA"/>
</dbReference>
<evidence type="ECO:0008006" key="3">
    <source>
        <dbReference type="Google" id="ProtNLM"/>
    </source>
</evidence>
<accession>A0A136A749</accession>
<organism evidence="1 2">
    <name type="scientific">Paraglaciecola hydrolytica</name>
    <dbReference type="NCBI Taxonomy" id="1799789"/>
    <lineage>
        <taxon>Bacteria</taxon>
        <taxon>Pseudomonadati</taxon>
        <taxon>Pseudomonadota</taxon>
        <taxon>Gammaproteobacteria</taxon>
        <taxon>Alteromonadales</taxon>
        <taxon>Alteromonadaceae</taxon>
        <taxon>Paraglaciecola</taxon>
    </lineage>
</organism>